<sequence>MTNATTDAASDDKTIVCSSTTTLSPTPPRKLRALVISMPGSDRQSHIEAMFADLYEFFEPPVFSEGVPQRRLRNRLECLRYCHMAGLVPDREWHAIQEGLKDPDLERQDPTRFLNKCLENVPLNIDQDQRRGSKTDLKVHYSIELWRKAKTINRGRAVLACTLAHLIALKKWYSSNDNNDDQFDMILEDNVRTTLSDSALRIWHARLAAEEYNNNNQQQQQQQKCHMRFLGWLGSIPNLQWILQRHVKARAFQRDDNTYASQYTIVPFPTTKEIMDDLELHGWDQPNNAVTDDTPSNNKTPTSPASERDDNDDTANDSKMASGAKAHTQPGGTPVWGSYAYWMSREGYHALLHRLQNDVGALLWKGKRGRFYHVKPADKVLPRVLMEHFGNGAVQLTTMPAFFRAPMLTSKIHTQFDPEFCKSTEYQLQQCGNLDWKDLWLTDEERQIVQHRQETGEWITLGALHDEHAQTTTNQSTTSKREE</sequence>
<dbReference type="OrthoDB" id="41258at2759"/>
<name>A0A9N8HMI7_9STRA</name>
<organism evidence="2 3">
    <name type="scientific">Seminavis robusta</name>
    <dbReference type="NCBI Taxonomy" id="568900"/>
    <lineage>
        <taxon>Eukaryota</taxon>
        <taxon>Sar</taxon>
        <taxon>Stramenopiles</taxon>
        <taxon>Ochrophyta</taxon>
        <taxon>Bacillariophyta</taxon>
        <taxon>Bacillariophyceae</taxon>
        <taxon>Bacillariophycidae</taxon>
        <taxon>Naviculales</taxon>
        <taxon>Naviculaceae</taxon>
        <taxon>Seminavis</taxon>
    </lineage>
</organism>
<feature type="region of interest" description="Disordered" evidence="1">
    <location>
        <begin position="282"/>
        <end position="330"/>
    </location>
</feature>
<comment type="caution">
    <text evidence="2">The sequence shown here is derived from an EMBL/GenBank/DDBJ whole genome shotgun (WGS) entry which is preliminary data.</text>
</comment>
<feature type="compositionally biased region" description="Polar residues" evidence="1">
    <location>
        <begin position="285"/>
        <end position="305"/>
    </location>
</feature>
<gene>
    <name evidence="2" type="ORF">SEMRO_902_G218140.1</name>
</gene>
<dbReference type="EMBL" id="CAICTM010000900">
    <property type="protein sequence ID" value="CAB9518050.1"/>
    <property type="molecule type" value="Genomic_DNA"/>
</dbReference>
<proteinExistence type="predicted"/>
<keyword evidence="3" id="KW-1185">Reference proteome</keyword>
<evidence type="ECO:0000313" key="2">
    <source>
        <dbReference type="EMBL" id="CAB9518050.1"/>
    </source>
</evidence>
<dbReference type="AlphaFoldDB" id="A0A9N8HMI7"/>
<reference evidence="2" key="1">
    <citation type="submission" date="2020-06" db="EMBL/GenBank/DDBJ databases">
        <authorList>
            <consortium name="Plant Systems Biology data submission"/>
        </authorList>
    </citation>
    <scope>NUCLEOTIDE SEQUENCE</scope>
    <source>
        <strain evidence="2">D6</strain>
    </source>
</reference>
<protein>
    <submittedName>
        <fullName evidence="2">Uncharacterized protein</fullName>
    </submittedName>
</protein>
<evidence type="ECO:0000256" key="1">
    <source>
        <dbReference type="SAM" id="MobiDB-lite"/>
    </source>
</evidence>
<evidence type="ECO:0000313" key="3">
    <source>
        <dbReference type="Proteomes" id="UP001153069"/>
    </source>
</evidence>
<dbReference type="Proteomes" id="UP001153069">
    <property type="component" value="Unassembled WGS sequence"/>
</dbReference>
<accession>A0A9N8HMI7</accession>